<dbReference type="RefSeq" id="WP_283823960.1">
    <property type="nucleotide sequence ID" value="NZ_JASDAY010000046.1"/>
</dbReference>
<proteinExistence type="inferred from homology"/>
<dbReference type="GO" id="GO:0005737">
    <property type="term" value="C:cytoplasm"/>
    <property type="evidence" value="ECO:0007669"/>
    <property type="project" value="TreeGrafter"/>
</dbReference>
<feature type="binding site" evidence="4">
    <location>
        <position position="224"/>
    </location>
    <ligand>
        <name>a divalent metal cation</name>
        <dbReference type="ChEBI" id="CHEBI:60240"/>
        <label>1</label>
    </ligand>
</feature>
<name>A0AAJ1PTU3_9MOLU</name>
<dbReference type="PANTHER" id="PTHR13799">
    <property type="entry name" value="NGG1 INTERACTING FACTOR 3"/>
    <property type="match status" value="1"/>
</dbReference>
<dbReference type="InterPro" id="IPR036069">
    <property type="entry name" value="DUF34/NIF3_sf"/>
</dbReference>
<dbReference type="Pfam" id="PF01784">
    <property type="entry name" value="DUF34_NIF3"/>
    <property type="match status" value="1"/>
</dbReference>
<dbReference type="Gene3D" id="3.40.1390.30">
    <property type="entry name" value="NIF3 (NGG1p interacting factor 3)-like"/>
    <property type="match status" value="2"/>
</dbReference>
<gene>
    <name evidence="5" type="ORF">QLQ80_01460</name>
</gene>
<dbReference type="Proteomes" id="UP001224428">
    <property type="component" value="Unassembled WGS sequence"/>
</dbReference>
<comment type="caution">
    <text evidence="5">The sequence shown here is derived from an EMBL/GenBank/DDBJ whole genome shotgun (WGS) entry which is preliminary data.</text>
</comment>
<keyword evidence="6" id="KW-1185">Reference proteome</keyword>
<feature type="binding site" evidence="4">
    <location>
        <position position="69"/>
    </location>
    <ligand>
        <name>a divalent metal cation</name>
        <dbReference type="ChEBI" id="CHEBI:60240"/>
        <label>1</label>
    </ligand>
</feature>
<sequence length="255" mass="29651">MNKLKKQSVVDFLLGKYPLNTQEEWDKAGFSFKNNLNYNIKGILTCVDITTEVVNYCINNDINLIISHHPFIFAETKQKDILQNPYKKQIINLINQHKITTLSLHTNYDIDNEGTSFQIVKLLGFSPFLILNYAVMFKLNSNINILLSALKNNFNVENTRSNFQIAKSFENAILLSGSGDYNQIVSLSKQYKNSLFISSDFKWNEWIGFNQMQIDVLEIPHLTEEVMAIDIKKQLESKFSIKVHFFKQKEIYFNN</sequence>
<evidence type="ECO:0000256" key="2">
    <source>
        <dbReference type="ARBA" id="ARBA00022112"/>
    </source>
</evidence>
<keyword evidence="3 4" id="KW-0479">Metal-binding</keyword>
<organism evidence="5 6">
    <name type="scientific">Mycoplasma phocimorsus</name>
    <dbReference type="NCBI Taxonomy" id="3045839"/>
    <lineage>
        <taxon>Bacteria</taxon>
        <taxon>Bacillati</taxon>
        <taxon>Mycoplasmatota</taxon>
        <taxon>Mollicutes</taxon>
        <taxon>Mycoplasmataceae</taxon>
        <taxon>Mycoplasma</taxon>
    </lineage>
</organism>
<feature type="binding site" evidence="4">
    <location>
        <position position="68"/>
    </location>
    <ligand>
        <name>a divalent metal cation</name>
        <dbReference type="ChEBI" id="CHEBI:60240"/>
        <label>1</label>
    </ligand>
</feature>
<dbReference type="GO" id="GO:0046872">
    <property type="term" value="F:metal ion binding"/>
    <property type="evidence" value="ECO:0007669"/>
    <property type="project" value="UniProtKB-KW"/>
</dbReference>
<evidence type="ECO:0000313" key="6">
    <source>
        <dbReference type="Proteomes" id="UP001224428"/>
    </source>
</evidence>
<evidence type="ECO:0000256" key="4">
    <source>
        <dbReference type="PIRSR" id="PIRSR602678-1"/>
    </source>
</evidence>
<comment type="similarity">
    <text evidence="1">Belongs to the GTP cyclohydrolase I type 2/NIF3 family.</text>
</comment>
<feature type="binding site" evidence="4">
    <location>
        <position position="109"/>
    </location>
    <ligand>
        <name>a divalent metal cation</name>
        <dbReference type="ChEBI" id="CHEBI:60240"/>
        <label>1</label>
    </ligand>
</feature>
<feature type="binding site" evidence="4">
    <location>
        <position position="221"/>
    </location>
    <ligand>
        <name>a divalent metal cation</name>
        <dbReference type="ChEBI" id="CHEBI:60240"/>
        <label>1</label>
    </ligand>
</feature>
<dbReference type="EMBL" id="JASDDP010000015">
    <property type="protein sequence ID" value="MDJ1645755.1"/>
    <property type="molecule type" value="Genomic_DNA"/>
</dbReference>
<accession>A0AAJ1PTU3</accession>
<evidence type="ECO:0000256" key="1">
    <source>
        <dbReference type="ARBA" id="ARBA00006964"/>
    </source>
</evidence>
<protein>
    <recommendedName>
        <fullName evidence="2">GTP cyclohydrolase 1 type 2 homolog</fullName>
    </recommendedName>
</protein>
<evidence type="ECO:0000313" key="5">
    <source>
        <dbReference type="EMBL" id="MDJ1645755.1"/>
    </source>
</evidence>
<dbReference type="AlphaFoldDB" id="A0AAJ1PTU3"/>
<dbReference type="FunFam" id="3.40.1390.30:FF:000001">
    <property type="entry name" value="GTP cyclohydrolase 1 type 2"/>
    <property type="match status" value="1"/>
</dbReference>
<reference evidence="5" key="1">
    <citation type="submission" date="2023-05" db="EMBL/GenBank/DDBJ databases">
        <title>Mycoplasma phocimorsus sp. nov., isolated from Scandinavian patients with seal finger or septic arthritis after contact with seals.</title>
        <authorList>
            <person name="Skafte-Holm A."/>
            <person name="Pedersen T.R."/>
            <person name="Froelund M."/>
            <person name="Stegger M."/>
            <person name="Qvortrup K."/>
            <person name="Michaels D.L."/>
            <person name="Brown D.R."/>
            <person name="Jensen J.S."/>
        </authorList>
    </citation>
    <scope>NUCLEOTIDE SEQUENCE</scope>
    <source>
        <strain evidence="5">M5725</strain>
    </source>
</reference>
<dbReference type="InterPro" id="IPR002678">
    <property type="entry name" value="DUF34/NIF3"/>
</dbReference>
<dbReference type="PANTHER" id="PTHR13799:SF14">
    <property type="entry name" value="GTP CYCLOHYDROLASE 1 TYPE 2 HOMOLOG"/>
    <property type="match status" value="1"/>
</dbReference>
<dbReference type="SUPFAM" id="SSF102705">
    <property type="entry name" value="NIF3 (NGG1p interacting factor 3)-like"/>
    <property type="match status" value="1"/>
</dbReference>
<evidence type="ECO:0000256" key="3">
    <source>
        <dbReference type="ARBA" id="ARBA00022723"/>
    </source>
</evidence>